<sequence>MTAVMPEAGPAGMLAGLRRAGYTVEQTGNFAVFDYLIEVGPQAGTTVRIGLELVPDWPLSAPHGPHISPRLGHPHGAVHNSPLGQEWEHWSRPPADWAQDRTLRGYLRHLRTLFTQLENGPSA</sequence>
<evidence type="ECO:0000313" key="2">
    <source>
        <dbReference type="Proteomes" id="UP000594205"/>
    </source>
</evidence>
<keyword evidence="2" id="KW-1185">Reference proteome</keyword>
<dbReference type="RefSeq" id="WP_194038077.1">
    <property type="nucleotide sequence ID" value="NZ_CP063373.1"/>
</dbReference>
<accession>A0A7M2SA88</accession>
<reference evidence="1 2" key="1">
    <citation type="submission" date="2020-10" db="EMBL/GenBank/DDBJ databases">
        <title>Streptomyces ferrugineus complate genome analysis.</title>
        <authorList>
            <person name="Anwar N."/>
        </authorList>
    </citation>
    <scope>NUCLEOTIDE SEQUENCE [LARGE SCALE GENOMIC DNA]</scope>
    <source>
        <strain evidence="1 2">CCTCC AA2014009</strain>
    </source>
</reference>
<dbReference type="EMBL" id="CP063373">
    <property type="protein sequence ID" value="QOV33270.1"/>
    <property type="molecule type" value="Genomic_DNA"/>
</dbReference>
<gene>
    <name evidence="1" type="ORF">IM697_23815</name>
</gene>
<dbReference type="AlphaFoldDB" id="A0A7M2SA88"/>
<dbReference type="KEGG" id="sfeu:IM697_23815"/>
<dbReference type="Proteomes" id="UP000594205">
    <property type="component" value="Chromosome"/>
</dbReference>
<evidence type="ECO:0000313" key="1">
    <source>
        <dbReference type="EMBL" id="QOV33270.1"/>
    </source>
</evidence>
<proteinExistence type="predicted"/>
<name>A0A7M2SA88_9ACTN</name>
<organism evidence="1 2">
    <name type="scientific">Streptomyces ferrugineus</name>
    <dbReference type="NCBI Taxonomy" id="1413221"/>
    <lineage>
        <taxon>Bacteria</taxon>
        <taxon>Bacillati</taxon>
        <taxon>Actinomycetota</taxon>
        <taxon>Actinomycetes</taxon>
        <taxon>Kitasatosporales</taxon>
        <taxon>Streptomycetaceae</taxon>
        <taxon>Streptomyces</taxon>
    </lineage>
</organism>
<protein>
    <submittedName>
        <fullName evidence="1">Uncharacterized protein</fullName>
    </submittedName>
</protein>